<dbReference type="AlphaFoldDB" id="A0AAV0XRP7"/>
<evidence type="ECO:0008006" key="4">
    <source>
        <dbReference type="Google" id="ProtNLM"/>
    </source>
</evidence>
<organism evidence="2 3">
    <name type="scientific">Macrosiphum euphorbiae</name>
    <name type="common">potato aphid</name>
    <dbReference type="NCBI Taxonomy" id="13131"/>
    <lineage>
        <taxon>Eukaryota</taxon>
        <taxon>Metazoa</taxon>
        <taxon>Ecdysozoa</taxon>
        <taxon>Arthropoda</taxon>
        <taxon>Hexapoda</taxon>
        <taxon>Insecta</taxon>
        <taxon>Pterygota</taxon>
        <taxon>Neoptera</taxon>
        <taxon>Paraneoptera</taxon>
        <taxon>Hemiptera</taxon>
        <taxon>Sternorrhyncha</taxon>
        <taxon>Aphidomorpha</taxon>
        <taxon>Aphidoidea</taxon>
        <taxon>Aphididae</taxon>
        <taxon>Macrosiphini</taxon>
        <taxon>Macrosiphum</taxon>
    </lineage>
</organism>
<proteinExistence type="predicted"/>
<dbReference type="Proteomes" id="UP001160148">
    <property type="component" value="Unassembled WGS sequence"/>
</dbReference>
<dbReference type="EMBL" id="CARXXK010000395">
    <property type="protein sequence ID" value="CAI6370517.1"/>
    <property type="molecule type" value="Genomic_DNA"/>
</dbReference>
<reference evidence="2 3" key="1">
    <citation type="submission" date="2023-01" db="EMBL/GenBank/DDBJ databases">
        <authorList>
            <person name="Whitehead M."/>
        </authorList>
    </citation>
    <scope>NUCLEOTIDE SEQUENCE [LARGE SCALE GENOMIC DNA]</scope>
</reference>
<feature type="region of interest" description="Disordered" evidence="1">
    <location>
        <begin position="419"/>
        <end position="496"/>
    </location>
</feature>
<evidence type="ECO:0000313" key="2">
    <source>
        <dbReference type="EMBL" id="CAI6370517.1"/>
    </source>
</evidence>
<feature type="compositionally biased region" description="Polar residues" evidence="1">
    <location>
        <begin position="464"/>
        <end position="496"/>
    </location>
</feature>
<evidence type="ECO:0000256" key="1">
    <source>
        <dbReference type="SAM" id="MobiDB-lite"/>
    </source>
</evidence>
<feature type="compositionally biased region" description="Low complexity" evidence="1">
    <location>
        <begin position="427"/>
        <end position="463"/>
    </location>
</feature>
<gene>
    <name evidence="2" type="ORF">MEUPH1_LOCUS24628</name>
</gene>
<dbReference type="Gene3D" id="3.90.20.10">
    <property type="match status" value="1"/>
</dbReference>
<keyword evidence="3" id="KW-1185">Reference proteome</keyword>
<evidence type="ECO:0000313" key="3">
    <source>
        <dbReference type="Proteomes" id="UP001160148"/>
    </source>
</evidence>
<sequence>MSVDGEGDVSLTQKVPPTLDSLDNRLRDMFDNFALQFDAMSKRLVAFDTRIEELCTRVDDGDTEIRTNFQQLQANINRDFINIQNDLSHQQLCCQETQKTNTLTYHQIQDTVKTLTSRVSMVEGQCARLAALENVVRNPISVSKPLSTTSYPLACSQAPANISYQPPAQTFNNNISAMPQISSKDSQPLLQHSFNNSQPFTQNSFNNLFTSTTITNSLPTQPAAPYHTSVYSAPQHQCTFSNPPSVSVHGTHSLSNISGINLDSTKLPTYNGQLTPIHPEEFLEQAEQYFLTQPPVPDQFKINYVKAKFVDDAQLWYHTLLPPPSVYSEFLLLFRNHFWSTNQQRAIRNELYRPYFHRDNSSLQKHAMDWINRARFLRPPIDQAEMVDQIISHFSFNISVALRGLRIVTTNELIQQLSHLQQAHSPQNTQNSQTASSHQNQNSQQNSFGHNNQNRYPPRQNNYSPRFNSYNRPQTDNTQNQSSPPSPDQAISPSGN</sequence>
<name>A0AAV0XRP7_9HEMI</name>
<accession>A0AAV0XRP7</accession>
<protein>
    <recommendedName>
        <fullName evidence="4">Retrotransposon gag domain-containing protein</fullName>
    </recommendedName>
</protein>
<comment type="caution">
    <text evidence="2">The sequence shown here is derived from an EMBL/GenBank/DDBJ whole genome shotgun (WGS) entry which is preliminary data.</text>
</comment>